<dbReference type="EMBL" id="DXFH01000032">
    <property type="protein sequence ID" value="HIX36230.1"/>
    <property type="molecule type" value="Genomic_DNA"/>
</dbReference>
<accession>A0A9D2ALW4</accession>
<reference evidence="1" key="1">
    <citation type="journal article" date="2021" name="PeerJ">
        <title>Extensive microbial diversity within the chicken gut microbiome revealed by metagenomics and culture.</title>
        <authorList>
            <person name="Gilroy R."/>
            <person name="Ravi A."/>
            <person name="Getino M."/>
            <person name="Pursley I."/>
            <person name="Horton D.L."/>
            <person name="Alikhan N.F."/>
            <person name="Baker D."/>
            <person name="Gharbi K."/>
            <person name="Hall N."/>
            <person name="Watson M."/>
            <person name="Adriaenssens E.M."/>
            <person name="Foster-Nyarko E."/>
            <person name="Jarju S."/>
            <person name="Secka A."/>
            <person name="Antonio M."/>
            <person name="Oren A."/>
            <person name="Chaudhuri R.R."/>
            <person name="La Ragione R."/>
            <person name="Hildebrand F."/>
            <person name="Pallen M.J."/>
        </authorList>
    </citation>
    <scope>NUCLEOTIDE SEQUENCE</scope>
    <source>
        <strain evidence="1">ChiSxjej3B15-572</strain>
    </source>
</reference>
<dbReference type="Proteomes" id="UP000824231">
    <property type="component" value="Unassembled WGS sequence"/>
</dbReference>
<reference evidence="1" key="2">
    <citation type="submission" date="2021-04" db="EMBL/GenBank/DDBJ databases">
        <authorList>
            <person name="Gilroy R."/>
        </authorList>
    </citation>
    <scope>NUCLEOTIDE SEQUENCE</scope>
    <source>
        <strain evidence="1">ChiSxjej3B15-572</strain>
    </source>
</reference>
<organism evidence="1 2">
    <name type="scientific">Candidatus Limosilactobacillus merdigallinarum</name>
    <dbReference type="NCBI Taxonomy" id="2838652"/>
    <lineage>
        <taxon>Bacteria</taxon>
        <taxon>Bacillati</taxon>
        <taxon>Bacillota</taxon>
        <taxon>Bacilli</taxon>
        <taxon>Lactobacillales</taxon>
        <taxon>Lactobacillaceae</taxon>
        <taxon>Limosilactobacillus</taxon>
    </lineage>
</organism>
<dbReference type="AlphaFoldDB" id="A0A9D2ALW4"/>
<name>A0A9D2ALW4_9LACO</name>
<gene>
    <name evidence="1" type="ORF">H9856_07685</name>
</gene>
<evidence type="ECO:0000313" key="1">
    <source>
        <dbReference type="EMBL" id="HIX36230.1"/>
    </source>
</evidence>
<proteinExistence type="predicted"/>
<comment type="caution">
    <text evidence="1">The sequence shown here is derived from an EMBL/GenBank/DDBJ whole genome shotgun (WGS) entry which is preliminary data.</text>
</comment>
<protein>
    <submittedName>
        <fullName evidence="1">YvrJ family protein</fullName>
    </submittedName>
</protein>
<sequence>MSNEIIRYIAEQSGGLLIAVILIMRVEGKLDTLNNEISRLTDTMTRFLLTFSQSEQSQK</sequence>
<evidence type="ECO:0000313" key="2">
    <source>
        <dbReference type="Proteomes" id="UP000824231"/>
    </source>
</evidence>